<dbReference type="Proteomes" id="UP001470230">
    <property type="component" value="Unassembled WGS sequence"/>
</dbReference>
<gene>
    <name evidence="1" type="ORF">M9Y10_018161</name>
</gene>
<sequence length="191" mass="21279">MTIPSFITSIGESAFEKCSSSNQVSLQIPSSIKSNGDYTFNGCSSFKRFRIPSSLSSIGESDFKKGSSMTQITIPFSLISIKKKFYAYSSFKYVTLEINSSVNSSINDIFSELSLFLEVTNTSSVAIKEFSLLSQIAFVYYSSLTRIGNSSIEGLQSLTEITIVKYAFSGTNDNSFFLWVLQIKRNRDYSK</sequence>
<evidence type="ECO:0000313" key="2">
    <source>
        <dbReference type="Proteomes" id="UP001470230"/>
    </source>
</evidence>
<name>A0ABR2HND9_9EUKA</name>
<proteinExistence type="predicted"/>
<keyword evidence="2" id="KW-1185">Reference proteome</keyword>
<protein>
    <recommendedName>
        <fullName evidence="3">Surface antigen BspA-like</fullName>
    </recommendedName>
</protein>
<evidence type="ECO:0008006" key="3">
    <source>
        <dbReference type="Google" id="ProtNLM"/>
    </source>
</evidence>
<dbReference type="Gene3D" id="3.80.10.10">
    <property type="entry name" value="Ribonuclease Inhibitor"/>
    <property type="match status" value="1"/>
</dbReference>
<organism evidence="1 2">
    <name type="scientific">Tritrichomonas musculus</name>
    <dbReference type="NCBI Taxonomy" id="1915356"/>
    <lineage>
        <taxon>Eukaryota</taxon>
        <taxon>Metamonada</taxon>
        <taxon>Parabasalia</taxon>
        <taxon>Tritrichomonadida</taxon>
        <taxon>Tritrichomonadidae</taxon>
        <taxon>Tritrichomonas</taxon>
    </lineage>
</organism>
<dbReference type="Pfam" id="PF13306">
    <property type="entry name" value="LRR_5"/>
    <property type="match status" value="1"/>
</dbReference>
<comment type="caution">
    <text evidence="1">The sequence shown here is derived from an EMBL/GenBank/DDBJ whole genome shotgun (WGS) entry which is preliminary data.</text>
</comment>
<reference evidence="1 2" key="1">
    <citation type="submission" date="2024-04" db="EMBL/GenBank/DDBJ databases">
        <title>Tritrichomonas musculus Genome.</title>
        <authorList>
            <person name="Alves-Ferreira E."/>
            <person name="Grigg M."/>
            <person name="Lorenzi H."/>
            <person name="Galac M."/>
        </authorList>
    </citation>
    <scope>NUCLEOTIDE SEQUENCE [LARGE SCALE GENOMIC DNA]</scope>
    <source>
        <strain evidence="1 2">EAF2021</strain>
    </source>
</reference>
<accession>A0ABR2HND9</accession>
<evidence type="ECO:0000313" key="1">
    <source>
        <dbReference type="EMBL" id="KAK8850050.1"/>
    </source>
</evidence>
<dbReference type="InterPro" id="IPR032675">
    <property type="entry name" value="LRR_dom_sf"/>
</dbReference>
<dbReference type="EMBL" id="JAPFFF010000024">
    <property type="protein sequence ID" value="KAK8850050.1"/>
    <property type="molecule type" value="Genomic_DNA"/>
</dbReference>
<dbReference type="SUPFAM" id="SSF52058">
    <property type="entry name" value="L domain-like"/>
    <property type="match status" value="1"/>
</dbReference>
<dbReference type="InterPro" id="IPR026906">
    <property type="entry name" value="LRR_5"/>
</dbReference>